<feature type="transmembrane region" description="Helical" evidence="6">
    <location>
        <begin position="127"/>
        <end position="144"/>
    </location>
</feature>
<dbReference type="GO" id="GO:0005886">
    <property type="term" value="C:plasma membrane"/>
    <property type="evidence" value="ECO:0007669"/>
    <property type="project" value="UniProtKB-SubCell"/>
</dbReference>
<evidence type="ECO:0000256" key="5">
    <source>
        <dbReference type="ARBA" id="ARBA00023136"/>
    </source>
</evidence>
<gene>
    <name evidence="7" type="primary">alsC</name>
    <name evidence="7" type="ORF">DTO96_100928</name>
</gene>
<evidence type="ECO:0000256" key="2">
    <source>
        <dbReference type="ARBA" id="ARBA00022475"/>
    </source>
</evidence>
<name>A0A345DA14_9BURK</name>
<dbReference type="KEGG" id="hyf:DTO96_100928"/>
<keyword evidence="2" id="KW-1003">Cell membrane</keyword>
<reference evidence="8" key="1">
    <citation type="submission" date="2018-07" db="EMBL/GenBank/DDBJ databases">
        <authorList>
            <person name="Kim H."/>
        </authorList>
    </citation>
    <scope>NUCLEOTIDE SEQUENCE [LARGE SCALE GENOMIC DNA]</scope>
    <source>
        <strain evidence="8">F02</strain>
    </source>
</reference>
<feature type="transmembrane region" description="Helical" evidence="6">
    <location>
        <begin position="261"/>
        <end position="282"/>
    </location>
</feature>
<protein>
    <submittedName>
        <fullName evidence="7">D-allose transport system permease protein AlsC</fullName>
    </submittedName>
</protein>
<evidence type="ECO:0000256" key="3">
    <source>
        <dbReference type="ARBA" id="ARBA00022692"/>
    </source>
</evidence>
<feature type="transmembrane region" description="Helical" evidence="6">
    <location>
        <begin position="103"/>
        <end position="121"/>
    </location>
</feature>
<proteinExistence type="predicted"/>
<keyword evidence="4 6" id="KW-1133">Transmembrane helix</keyword>
<evidence type="ECO:0000313" key="7">
    <source>
        <dbReference type="EMBL" id="AXF85202.1"/>
    </source>
</evidence>
<dbReference type="AlphaFoldDB" id="A0A345DA14"/>
<evidence type="ECO:0000256" key="4">
    <source>
        <dbReference type="ARBA" id="ARBA00022989"/>
    </source>
</evidence>
<keyword evidence="3 6" id="KW-0812">Transmembrane</keyword>
<feature type="transmembrane region" description="Helical" evidence="6">
    <location>
        <begin position="21"/>
        <end position="47"/>
    </location>
</feature>
<keyword evidence="5 6" id="KW-0472">Membrane</keyword>
<evidence type="ECO:0000256" key="1">
    <source>
        <dbReference type="ARBA" id="ARBA00004651"/>
    </source>
</evidence>
<dbReference type="EMBL" id="CP031124">
    <property type="protein sequence ID" value="AXF85202.1"/>
    <property type="molecule type" value="Genomic_DNA"/>
</dbReference>
<comment type="subcellular location">
    <subcellularLocation>
        <location evidence="1">Cell membrane</location>
        <topology evidence="1">Multi-pass membrane protein</topology>
    </subcellularLocation>
</comment>
<keyword evidence="8" id="KW-1185">Reference proteome</keyword>
<feature type="transmembrane region" description="Helical" evidence="6">
    <location>
        <begin position="344"/>
        <end position="361"/>
    </location>
</feature>
<feature type="transmembrane region" description="Helical" evidence="6">
    <location>
        <begin position="156"/>
        <end position="175"/>
    </location>
</feature>
<dbReference type="PANTHER" id="PTHR47089">
    <property type="entry name" value="ABC TRANSPORTER, PERMEASE PROTEIN"/>
    <property type="match status" value="1"/>
</dbReference>
<dbReference type="PANTHER" id="PTHR47089:SF1">
    <property type="entry name" value="GUANOSINE ABC TRANSPORTER PERMEASE PROTEIN NUPP"/>
    <property type="match status" value="1"/>
</dbReference>
<organism evidence="7 8">
    <name type="scientific">Ephemeroptericola cinctiostellae</name>
    <dbReference type="NCBI Taxonomy" id="2268024"/>
    <lineage>
        <taxon>Bacteria</taxon>
        <taxon>Pseudomonadati</taxon>
        <taxon>Pseudomonadota</taxon>
        <taxon>Betaproteobacteria</taxon>
        <taxon>Burkholderiales</taxon>
        <taxon>Burkholderiaceae</taxon>
        <taxon>Ephemeroptericola</taxon>
    </lineage>
</organism>
<dbReference type="GO" id="GO:0022857">
    <property type="term" value="F:transmembrane transporter activity"/>
    <property type="evidence" value="ECO:0007669"/>
    <property type="project" value="InterPro"/>
</dbReference>
<sequence length="376" mass="39930">MAEQKQVKANSPQSMPLNMPLWLTGFGIPLVQLVLAFGLASLLVLSIGQNPLHVLDVLVRGAFNLDTGLPSTLYNATSLIFTGLAVVVAFHAGLFNIGGEGQAYFAGLGVTLACLALGSFLPAPLMFVVAIIAALVFGGLYGFIPGVLQAKRGAHVVVTTIMLNYIVFAFMNYAMRFWLSKSEGSTDSDNFAVNSVLPRLADMMPFLGFSDTPLNFSFFLALATAALVWWLIWRSRLGYEIRVVGQNPQAAGYAGISVSRITIIAMVISGALAGLMAVNVVYGAQGRLSLSFTSGVGFMGIAVALMGRNHPVGVVLSALLFGALAQGGSEMQFDLPEISPEFNVVIQGLIIFFVAALDGLVRKPIEGWYQKIRGGA</sequence>
<evidence type="ECO:0000256" key="6">
    <source>
        <dbReference type="SAM" id="Phobius"/>
    </source>
</evidence>
<dbReference type="CDD" id="cd06580">
    <property type="entry name" value="TM_PBP1_transp_TpRbsC_like"/>
    <property type="match status" value="1"/>
</dbReference>
<dbReference type="InterPro" id="IPR001851">
    <property type="entry name" value="ABC_transp_permease"/>
</dbReference>
<feature type="transmembrane region" description="Helical" evidence="6">
    <location>
        <begin position="73"/>
        <end position="96"/>
    </location>
</feature>
<accession>A0A345DA14</accession>
<feature type="transmembrane region" description="Helical" evidence="6">
    <location>
        <begin position="214"/>
        <end position="233"/>
    </location>
</feature>
<feature type="transmembrane region" description="Helical" evidence="6">
    <location>
        <begin position="288"/>
        <end position="305"/>
    </location>
</feature>
<dbReference type="Proteomes" id="UP000252182">
    <property type="component" value="Chromosome"/>
</dbReference>
<evidence type="ECO:0000313" key="8">
    <source>
        <dbReference type="Proteomes" id="UP000252182"/>
    </source>
</evidence>
<dbReference type="Pfam" id="PF02653">
    <property type="entry name" value="BPD_transp_2"/>
    <property type="match status" value="1"/>
</dbReference>
<feature type="transmembrane region" description="Helical" evidence="6">
    <location>
        <begin position="312"/>
        <end position="329"/>
    </location>
</feature>